<gene>
    <name evidence="12" type="ORF">OCTVUL_1B014961</name>
</gene>
<keyword evidence="4 10" id="KW-1133">Transmembrane helix</keyword>
<dbReference type="Pfam" id="PF00999">
    <property type="entry name" value="Na_H_Exchanger"/>
    <property type="match status" value="1"/>
</dbReference>
<reference evidence="12" key="1">
    <citation type="submission" date="2023-08" db="EMBL/GenBank/DDBJ databases">
        <authorList>
            <person name="Alioto T."/>
            <person name="Alioto T."/>
            <person name="Gomez Garrido J."/>
        </authorList>
    </citation>
    <scope>NUCLEOTIDE SEQUENCE</scope>
</reference>
<keyword evidence="2" id="KW-0813">Transport</keyword>
<feature type="transmembrane region" description="Helical" evidence="10">
    <location>
        <begin position="284"/>
        <end position="306"/>
    </location>
</feature>
<evidence type="ECO:0000256" key="5">
    <source>
        <dbReference type="ARBA" id="ARBA00023053"/>
    </source>
</evidence>
<dbReference type="AlphaFoldDB" id="A0AA36EXF2"/>
<feature type="domain" description="Cation/H+ exchanger transmembrane" evidence="11">
    <location>
        <begin position="191"/>
        <end position="495"/>
    </location>
</feature>
<dbReference type="GO" id="GO:0051453">
    <property type="term" value="P:regulation of intracellular pH"/>
    <property type="evidence" value="ECO:0007669"/>
    <property type="project" value="TreeGrafter"/>
</dbReference>
<feature type="transmembrane region" description="Helical" evidence="10">
    <location>
        <begin position="244"/>
        <end position="264"/>
    </location>
</feature>
<evidence type="ECO:0000256" key="3">
    <source>
        <dbReference type="ARBA" id="ARBA00022692"/>
    </source>
</evidence>
<feature type="transmembrane region" description="Helical" evidence="10">
    <location>
        <begin position="403"/>
        <end position="426"/>
    </location>
</feature>
<dbReference type="GO" id="GO:0015386">
    <property type="term" value="F:potassium:proton antiporter activity"/>
    <property type="evidence" value="ECO:0007669"/>
    <property type="project" value="TreeGrafter"/>
</dbReference>
<evidence type="ECO:0000259" key="11">
    <source>
        <dbReference type="Pfam" id="PF00999"/>
    </source>
</evidence>
<feature type="transmembrane region" description="Helical" evidence="10">
    <location>
        <begin position="211"/>
        <end position="232"/>
    </location>
</feature>
<evidence type="ECO:0000256" key="8">
    <source>
        <dbReference type="ARBA" id="ARBA00023201"/>
    </source>
</evidence>
<proteinExistence type="predicted"/>
<evidence type="ECO:0000313" key="13">
    <source>
        <dbReference type="Proteomes" id="UP001162480"/>
    </source>
</evidence>
<dbReference type="Gene3D" id="6.10.140.1330">
    <property type="match status" value="1"/>
</dbReference>
<dbReference type="PANTHER" id="PTHR10110:SF98">
    <property type="entry name" value="SODIUM_HYDROGEN EXCHANGER"/>
    <property type="match status" value="1"/>
</dbReference>
<keyword evidence="8" id="KW-0739">Sodium transport</keyword>
<feature type="transmembrane region" description="Helical" evidence="10">
    <location>
        <begin position="313"/>
        <end position="333"/>
    </location>
</feature>
<feature type="compositionally biased region" description="Low complexity" evidence="9">
    <location>
        <begin position="635"/>
        <end position="646"/>
    </location>
</feature>
<organism evidence="12 13">
    <name type="scientific">Octopus vulgaris</name>
    <name type="common">Common octopus</name>
    <dbReference type="NCBI Taxonomy" id="6645"/>
    <lineage>
        <taxon>Eukaryota</taxon>
        <taxon>Metazoa</taxon>
        <taxon>Spiralia</taxon>
        <taxon>Lophotrochozoa</taxon>
        <taxon>Mollusca</taxon>
        <taxon>Cephalopoda</taxon>
        <taxon>Coleoidea</taxon>
        <taxon>Octopodiformes</taxon>
        <taxon>Octopoda</taxon>
        <taxon>Incirrata</taxon>
        <taxon>Octopodidae</taxon>
        <taxon>Octopus</taxon>
    </lineage>
</organism>
<dbReference type="EMBL" id="OX597814">
    <property type="protein sequence ID" value="CAI9715523.1"/>
    <property type="molecule type" value="Genomic_DNA"/>
</dbReference>
<evidence type="ECO:0000256" key="4">
    <source>
        <dbReference type="ARBA" id="ARBA00022989"/>
    </source>
</evidence>
<evidence type="ECO:0000256" key="2">
    <source>
        <dbReference type="ARBA" id="ARBA00022448"/>
    </source>
</evidence>
<feature type="transmembrane region" description="Helical" evidence="10">
    <location>
        <begin position="369"/>
        <end position="391"/>
    </location>
</feature>
<feature type="region of interest" description="Disordered" evidence="9">
    <location>
        <begin position="620"/>
        <end position="646"/>
    </location>
</feature>
<dbReference type="GO" id="GO:0098719">
    <property type="term" value="P:sodium ion import across plasma membrane"/>
    <property type="evidence" value="ECO:0007669"/>
    <property type="project" value="TreeGrafter"/>
</dbReference>
<dbReference type="Proteomes" id="UP001162480">
    <property type="component" value="Chromosome 1"/>
</dbReference>
<evidence type="ECO:0000256" key="9">
    <source>
        <dbReference type="SAM" id="MobiDB-lite"/>
    </source>
</evidence>
<feature type="transmembrane region" description="Helical" evidence="10">
    <location>
        <begin position="188"/>
        <end position="205"/>
    </location>
</feature>
<evidence type="ECO:0000256" key="1">
    <source>
        <dbReference type="ARBA" id="ARBA00004141"/>
    </source>
</evidence>
<evidence type="ECO:0000256" key="10">
    <source>
        <dbReference type="SAM" id="Phobius"/>
    </source>
</evidence>
<feature type="transmembrane region" description="Helical" evidence="10">
    <location>
        <begin position="438"/>
        <end position="460"/>
    </location>
</feature>
<feature type="region of interest" description="Disordered" evidence="9">
    <location>
        <begin position="1038"/>
        <end position="1088"/>
    </location>
</feature>
<dbReference type="GO" id="GO:0005886">
    <property type="term" value="C:plasma membrane"/>
    <property type="evidence" value="ECO:0007669"/>
    <property type="project" value="TreeGrafter"/>
</dbReference>
<keyword evidence="5" id="KW-0915">Sodium</keyword>
<name>A0AA36EXF2_OCTVU</name>
<keyword evidence="13" id="KW-1185">Reference proteome</keyword>
<feature type="transmembrane region" description="Helical" evidence="10">
    <location>
        <begin position="472"/>
        <end position="490"/>
    </location>
</feature>
<dbReference type="PANTHER" id="PTHR10110">
    <property type="entry name" value="SODIUM/HYDROGEN EXCHANGER"/>
    <property type="match status" value="1"/>
</dbReference>
<feature type="transmembrane region" description="Helical" evidence="10">
    <location>
        <begin position="101"/>
        <end position="119"/>
    </location>
</feature>
<dbReference type="InterPro" id="IPR006153">
    <property type="entry name" value="Cation/H_exchanger_TM"/>
</dbReference>
<feature type="transmembrane region" description="Helical" evidence="10">
    <location>
        <begin position="131"/>
        <end position="149"/>
    </location>
</feature>
<keyword evidence="6" id="KW-0406">Ion transport</keyword>
<keyword evidence="3 10" id="KW-0812">Transmembrane</keyword>
<dbReference type="InterPro" id="IPR018422">
    <property type="entry name" value="Cation/H_exchanger_CPA1"/>
</dbReference>
<feature type="transmembrane region" description="Helical" evidence="10">
    <location>
        <begin position="339"/>
        <end position="357"/>
    </location>
</feature>
<evidence type="ECO:0000256" key="6">
    <source>
        <dbReference type="ARBA" id="ARBA00023065"/>
    </source>
</evidence>
<sequence>MTSLVSFLPFLRRSDLITMSMLLILLIGVIAGISQSSAGQTAPQMPFIAVSNGLYLDPELSSSNDLHLKHNVQHKSSKVPDLSHPTEKHQQNFDDSKLPSLVFQHIVSLFIILAVIYQINLDTLKWRKSTVIPLFLAITTLTLLSYMPYFISWPSLTSANLAPDFAAIFAILTLILVPLIAKPGPIHLFKLICILLLSVGLYHILRCKVRLLYCFLLSCFIFPLDPLPLLAAFKDIHFNTIPDFIVFGESLLIDTISLILYHFMGNTYTTVLRPSSLGNIVECLLAVGVEGTATGLLLSCLASIVGNVCRPSTIYFLEFAVIAVLVCLIYFSLQLFQLPAILGVIFCGISIKQYVQAHLSRRSLTSSKGAVSLSLKTVSCVCEALVLLFLLSVDTQAHCWNSIIVFFCLFLCINYTSLGGINFVWWPTRDTTIKLSKFEQFIMFYSILRGLYTFGLVLFFSQTDLTQSQMMIPSILTFTIFVTFILSLSFKPMLNSIKRPKSDIISVEKTENHLMKHIFIGIKAAVEYFEYHVLREGFHQYNSKLLQNILMRDHELPTPSERRLRLLQLVRKLNLRTWLQHVTTYGGANSSPSSSAPSAAAAAIGAFTCAQASLAIKPSGGSLPSQPRRVIAQNSSSATSSNSKLSAQKKSLYRKVLSSSATDCQSLKPRHLSLSNVRQLRLIQQLVSSSMMFLVDSCFPRLPSTVDQERCCGEDSGVIFDDHSDEEDSSHLTSSSAIGACCGSTSCTEGTKFEDDCRIHHILDHSSYHPRHKWSKLQKNSAASRQSNYAIFHQELCTQLEKLCSNHSPCKDDGREEVEIEEDRIINQQAVVESSEAGQTEKFLKNLNDETDDAPRNYLLATPKQLQNCSAEVSGEEGEKWEQLNISTKSCENAENDMEYTKDSLGFRYKPPLPEERCFSPSPVVAGETIAEKTLPWRCSEKVTEVNPEQGEEETLQTLAETSLPWKRQSVQEPLAGRLVMNVGEDEPQAAEFPSWVNNFLYHRLKETGSPYLSPEDTLTMGQNNLARPSIFSVFPNKQSHEEEAAKSPSFLPAHSAAAEQESQQVSLPPPWESHNGTECEPLTSPHATNTNIGDKVCSTESMHRLQPPTHHIIIPLTPGNTNESISDLESAAAVDRAALRSPASAPNFSTHWQMLHPNLRDRRHSTSLTEEQVYEEDCLQRVQNWLDNVEPGYNPVDLDYLEPDAEPFFLLHDDDLDETYDADLEDECLEETIV</sequence>
<evidence type="ECO:0000313" key="12">
    <source>
        <dbReference type="EMBL" id="CAI9715523.1"/>
    </source>
</evidence>
<dbReference type="GO" id="GO:0015385">
    <property type="term" value="F:sodium:proton antiporter activity"/>
    <property type="evidence" value="ECO:0007669"/>
    <property type="project" value="InterPro"/>
</dbReference>
<accession>A0AA36EXF2</accession>
<keyword evidence="7 10" id="KW-0472">Membrane</keyword>
<comment type="subcellular location">
    <subcellularLocation>
        <location evidence="1">Membrane</location>
        <topology evidence="1">Multi-pass membrane protein</topology>
    </subcellularLocation>
</comment>
<evidence type="ECO:0000256" key="7">
    <source>
        <dbReference type="ARBA" id="ARBA00023136"/>
    </source>
</evidence>
<feature type="transmembrane region" description="Helical" evidence="10">
    <location>
        <begin position="161"/>
        <end position="181"/>
    </location>
</feature>
<feature type="compositionally biased region" description="Low complexity" evidence="9">
    <location>
        <begin position="1056"/>
        <end position="1065"/>
    </location>
</feature>
<protein>
    <recommendedName>
        <fullName evidence="11">Cation/H+ exchanger transmembrane domain-containing protein</fullName>
    </recommendedName>
</protein>